<dbReference type="GO" id="GO:0004674">
    <property type="term" value="F:protein serine/threonine kinase activity"/>
    <property type="evidence" value="ECO:0007669"/>
    <property type="project" value="UniProtKB-KW"/>
</dbReference>
<dbReference type="InterPro" id="IPR011009">
    <property type="entry name" value="Kinase-like_dom_sf"/>
</dbReference>
<comment type="catalytic activity">
    <reaction evidence="8">
        <text>L-seryl-[protein] + ATP = O-phospho-L-seryl-[protein] + ADP + H(+)</text>
        <dbReference type="Rhea" id="RHEA:17989"/>
        <dbReference type="Rhea" id="RHEA-COMP:9863"/>
        <dbReference type="Rhea" id="RHEA-COMP:11604"/>
        <dbReference type="ChEBI" id="CHEBI:15378"/>
        <dbReference type="ChEBI" id="CHEBI:29999"/>
        <dbReference type="ChEBI" id="CHEBI:30616"/>
        <dbReference type="ChEBI" id="CHEBI:83421"/>
        <dbReference type="ChEBI" id="CHEBI:456216"/>
        <dbReference type="EC" id="2.7.11.1"/>
    </reaction>
</comment>
<keyword evidence="11" id="KW-1185">Reference proteome</keyword>
<evidence type="ECO:0000256" key="1">
    <source>
        <dbReference type="ARBA" id="ARBA00012513"/>
    </source>
</evidence>
<keyword evidence="3" id="KW-0808">Transferase</keyword>
<dbReference type="Proteomes" id="UP000315295">
    <property type="component" value="Unassembled WGS sequence"/>
</dbReference>
<evidence type="ECO:0000256" key="8">
    <source>
        <dbReference type="ARBA" id="ARBA00048679"/>
    </source>
</evidence>
<dbReference type="InterPro" id="IPR008271">
    <property type="entry name" value="Ser/Thr_kinase_AS"/>
</dbReference>
<evidence type="ECO:0000313" key="11">
    <source>
        <dbReference type="Proteomes" id="UP000315295"/>
    </source>
</evidence>
<name>A0A540K4U1_MALBA</name>
<sequence length="132" mass="14946">MRGEREFIAELAALSVIRHENLVRLQGCCVDGAARYLVYDYMENNSLTQTLLGGEKNRMRFSWEARRGISMGVARGLAYLHEEVDPHILHRDIKSSNILLDKNFIPKVGDFGLSKLLRDNNSHVSTRVAGTM</sequence>
<keyword evidence="6" id="KW-0067">ATP-binding</keyword>
<dbReference type="Pfam" id="PF00069">
    <property type="entry name" value="Pkinase"/>
    <property type="match status" value="1"/>
</dbReference>
<proteinExistence type="predicted"/>
<gene>
    <name evidence="10" type="ORF">C1H46_045223</name>
</gene>
<dbReference type="InterPro" id="IPR052059">
    <property type="entry name" value="CR_Ser/Thr_kinase"/>
</dbReference>
<reference evidence="10 11" key="1">
    <citation type="journal article" date="2019" name="G3 (Bethesda)">
        <title>Sequencing of a Wild Apple (Malus baccata) Genome Unravels the Differences Between Cultivated and Wild Apple Species Regarding Disease Resistance and Cold Tolerance.</title>
        <authorList>
            <person name="Chen X."/>
        </authorList>
    </citation>
    <scope>NUCLEOTIDE SEQUENCE [LARGE SCALE GENOMIC DNA]</scope>
    <source>
        <strain evidence="11">cv. Shandingzi</strain>
        <tissue evidence="10">Leaves</tissue>
    </source>
</reference>
<dbReference type="EMBL" id="VIEB01004299">
    <property type="protein sequence ID" value="TQD69244.1"/>
    <property type="molecule type" value="Genomic_DNA"/>
</dbReference>
<accession>A0A540K4U1</accession>
<dbReference type="AlphaFoldDB" id="A0A540K4U1"/>
<dbReference type="PROSITE" id="PS00108">
    <property type="entry name" value="PROTEIN_KINASE_ST"/>
    <property type="match status" value="1"/>
</dbReference>
<evidence type="ECO:0000313" key="10">
    <source>
        <dbReference type="EMBL" id="TQD69244.1"/>
    </source>
</evidence>
<keyword evidence="5" id="KW-0418">Kinase</keyword>
<evidence type="ECO:0000259" key="9">
    <source>
        <dbReference type="PROSITE" id="PS50011"/>
    </source>
</evidence>
<dbReference type="SUPFAM" id="SSF56112">
    <property type="entry name" value="Protein kinase-like (PK-like)"/>
    <property type="match status" value="1"/>
</dbReference>
<evidence type="ECO:0000256" key="6">
    <source>
        <dbReference type="ARBA" id="ARBA00022840"/>
    </source>
</evidence>
<dbReference type="EC" id="2.7.11.1" evidence="1"/>
<protein>
    <recommendedName>
        <fullName evidence="1">non-specific serine/threonine protein kinase</fullName>
        <ecNumber evidence="1">2.7.11.1</ecNumber>
    </recommendedName>
</protein>
<organism evidence="10 11">
    <name type="scientific">Malus baccata</name>
    <name type="common">Siberian crab apple</name>
    <name type="synonym">Pyrus baccata</name>
    <dbReference type="NCBI Taxonomy" id="106549"/>
    <lineage>
        <taxon>Eukaryota</taxon>
        <taxon>Viridiplantae</taxon>
        <taxon>Streptophyta</taxon>
        <taxon>Embryophyta</taxon>
        <taxon>Tracheophyta</taxon>
        <taxon>Spermatophyta</taxon>
        <taxon>Magnoliopsida</taxon>
        <taxon>eudicotyledons</taxon>
        <taxon>Gunneridae</taxon>
        <taxon>Pentapetalae</taxon>
        <taxon>rosids</taxon>
        <taxon>fabids</taxon>
        <taxon>Rosales</taxon>
        <taxon>Rosaceae</taxon>
        <taxon>Amygdaloideae</taxon>
        <taxon>Maleae</taxon>
        <taxon>Malus</taxon>
    </lineage>
</organism>
<dbReference type="STRING" id="106549.A0A540K4U1"/>
<dbReference type="InterPro" id="IPR000719">
    <property type="entry name" value="Prot_kinase_dom"/>
</dbReference>
<evidence type="ECO:0000256" key="5">
    <source>
        <dbReference type="ARBA" id="ARBA00022777"/>
    </source>
</evidence>
<evidence type="ECO:0000256" key="7">
    <source>
        <dbReference type="ARBA" id="ARBA00047899"/>
    </source>
</evidence>
<dbReference type="Gene3D" id="3.30.200.20">
    <property type="entry name" value="Phosphorylase Kinase, domain 1"/>
    <property type="match status" value="1"/>
</dbReference>
<comment type="caution">
    <text evidence="10">The sequence shown here is derived from an EMBL/GenBank/DDBJ whole genome shotgun (WGS) entry which is preliminary data.</text>
</comment>
<dbReference type="Gene3D" id="1.10.510.10">
    <property type="entry name" value="Transferase(Phosphotransferase) domain 1"/>
    <property type="match status" value="1"/>
</dbReference>
<comment type="catalytic activity">
    <reaction evidence="7">
        <text>L-threonyl-[protein] + ATP = O-phospho-L-threonyl-[protein] + ADP + H(+)</text>
        <dbReference type="Rhea" id="RHEA:46608"/>
        <dbReference type="Rhea" id="RHEA-COMP:11060"/>
        <dbReference type="Rhea" id="RHEA-COMP:11605"/>
        <dbReference type="ChEBI" id="CHEBI:15378"/>
        <dbReference type="ChEBI" id="CHEBI:30013"/>
        <dbReference type="ChEBI" id="CHEBI:30616"/>
        <dbReference type="ChEBI" id="CHEBI:61977"/>
        <dbReference type="ChEBI" id="CHEBI:456216"/>
        <dbReference type="EC" id="2.7.11.1"/>
    </reaction>
</comment>
<dbReference type="InterPro" id="IPR020635">
    <property type="entry name" value="Tyr_kinase_cat_dom"/>
</dbReference>
<evidence type="ECO:0000256" key="2">
    <source>
        <dbReference type="ARBA" id="ARBA00022527"/>
    </source>
</evidence>
<dbReference type="PANTHER" id="PTHR47973">
    <property type="entry name" value="CYSTEINE-RICH RECEPTOR-LIKE PROTEIN KINASE 3"/>
    <property type="match status" value="1"/>
</dbReference>
<dbReference type="FunFam" id="1.10.510.10:FF:001023">
    <property type="entry name" value="Os07g0541700 protein"/>
    <property type="match status" value="1"/>
</dbReference>
<evidence type="ECO:0000256" key="3">
    <source>
        <dbReference type="ARBA" id="ARBA00022679"/>
    </source>
</evidence>
<dbReference type="SMART" id="SM00219">
    <property type="entry name" value="TyrKc"/>
    <property type="match status" value="1"/>
</dbReference>
<feature type="domain" description="Protein kinase" evidence="9">
    <location>
        <begin position="1"/>
        <end position="132"/>
    </location>
</feature>
<dbReference type="GO" id="GO:0005524">
    <property type="term" value="F:ATP binding"/>
    <property type="evidence" value="ECO:0007669"/>
    <property type="project" value="UniProtKB-KW"/>
</dbReference>
<dbReference type="PROSITE" id="PS50011">
    <property type="entry name" value="PROTEIN_KINASE_DOM"/>
    <property type="match status" value="1"/>
</dbReference>
<keyword evidence="4" id="KW-0547">Nucleotide-binding</keyword>
<keyword evidence="2" id="KW-0723">Serine/threonine-protein kinase</keyword>
<evidence type="ECO:0000256" key="4">
    <source>
        <dbReference type="ARBA" id="ARBA00022741"/>
    </source>
</evidence>
<dbReference type="GO" id="GO:0004713">
    <property type="term" value="F:protein tyrosine kinase activity"/>
    <property type="evidence" value="ECO:0007669"/>
    <property type="project" value="InterPro"/>
</dbReference>